<organism evidence="8">
    <name type="scientific">uncultured Eubacteriales bacterium</name>
    <dbReference type="NCBI Taxonomy" id="172733"/>
    <lineage>
        <taxon>Bacteria</taxon>
        <taxon>Bacillati</taxon>
        <taxon>Bacillota</taxon>
        <taxon>Clostridia</taxon>
        <taxon>Eubacteriales</taxon>
        <taxon>environmental samples</taxon>
    </lineage>
</organism>
<feature type="transmembrane region" description="Helical" evidence="6">
    <location>
        <begin position="104"/>
        <end position="124"/>
    </location>
</feature>
<feature type="transmembrane region" description="Helical" evidence="6">
    <location>
        <begin position="136"/>
        <end position="153"/>
    </location>
</feature>
<dbReference type="InterPro" id="IPR010343">
    <property type="entry name" value="ArAE_1"/>
</dbReference>
<keyword evidence="5 6" id="KW-0472">Membrane</keyword>
<keyword evidence="4 6" id="KW-1133">Transmembrane helix</keyword>
<protein>
    <recommendedName>
        <fullName evidence="7">Putative aromatic acid exporter C-terminal domain-containing protein</fullName>
    </recommendedName>
</protein>
<dbReference type="Gene3D" id="1.20.120.940">
    <property type="entry name" value="Putative aromatic acid exporter, C-terminal domain"/>
    <property type="match status" value="1"/>
</dbReference>
<evidence type="ECO:0000256" key="1">
    <source>
        <dbReference type="ARBA" id="ARBA00004651"/>
    </source>
</evidence>
<keyword evidence="3 6" id="KW-0812">Transmembrane</keyword>
<dbReference type="Pfam" id="PF11728">
    <property type="entry name" value="ArAE_1_C"/>
    <property type="match status" value="1"/>
</dbReference>
<evidence type="ECO:0000256" key="5">
    <source>
        <dbReference type="ARBA" id="ARBA00023136"/>
    </source>
</evidence>
<evidence type="ECO:0000313" key="8">
    <source>
        <dbReference type="EMBL" id="SBV99171.1"/>
    </source>
</evidence>
<dbReference type="InterPro" id="IPR052984">
    <property type="entry name" value="UPF0421"/>
</dbReference>
<proteinExistence type="predicted"/>
<keyword evidence="2" id="KW-1003">Cell membrane</keyword>
<dbReference type="GO" id="GO:0005886">
    <property type="term" value="C:plasma membrane"/>
    <property type="evidence" value="ECO:0007669"/>
    <property type="project" value="UniProtKB-SubCell"/>
</dbReference>
<dbReference type="InterPro" id="IPR038323">
    <property type="entry name" value="ArAE_1_C_sf"/>
</dbReference>
<evidence type="ECO:0000259" key="7">
    <source>
        <dbReference type="Pfam" id="PF11728"/>
    </source>
</evidence>
<reference evidence="8" key="1">
    <citation type="submission" date="2016-04" db="EMBL/GenBank/DDBJ databases">
        <authorList>
            <person name="Evans L.H."/>
            <person name="Alamgir A."/>
            <person name="Owens N."/>
            <person name="Weber N.D."/>
            <person name="Virtaneva K."/>
            <person name="Barbian K."/>
            <person name="Babar A."/>
            <person name="Rosenke K."/>
        </authorList>
    </citation>
    <scope>NUCLEOTIDE SEQUENCE</scope>
    <source>
        <strain evidence="8">86</strain>
    </source>
</reference>
<evidence type="ECO:0000256" key="3">
    <source>
        <dbReference type="ARBA" id="ARBA00022692"/>
    </source>
</evidence>
<dbReference type="Pfam" id="PF06081">
    <property type="entry name" value="ArAE_1"/>
    <property type="match status" value="1"/>
</dbReference>
<dbReference type="EMBL" id="FLUN01000001">
    <property type="protein sequence ID" value="SBV99171.1"/>
    <property type="molecule type" value="Genomic_DNA"/>
</dbReference>
<evidence type="ECO:0000256" key="6">
    <source>
        <dbReference type="SAM" id="Phobius"/>
    </source>
</evidence>
<evidence type="ECO:0000256" key="4">
    <source>
        <dbReference type="ARBA" id="ARBA00022989"/>
    </source>
</evidence>
<feature type="domain" description="Putative aromatic acid exporter C-terminal" evidence="7">
    <location>
        <begin position="160"/>
        <end position="333"/>
    </location>
</feature>
<gene>
    <name evidence="8" type="ORF">KL86CLO1_11149</name>
</gene>
<accession>A0A212JIC9</accession>
<dbReference type="PANTHER" id="PTHR40064:SF1">
    <property type="entry name" value="MEMBRANE PROTEIN"/>
    <property type="match status" value="1"/>
</dbReference>
<dbReference type="AlphaFoldDB" id="A0A212JIC9"/>
<name>A0A212JIC9_9FIRM</name>
<dbReference type="InterPro" id="IPR021062">
    <property type="entry name" value="ArAE_1_C"/>
</dbReference>
<evidence type="ECO:0000256" key="2">
    <source>
        <dbReference type="ARBA" id="ARBA00022475"/>
    </source>
</evidence>
<feature type="transmembrane region" description="Helical" evidence="6">
    <location>
        <begin position="68"/>
        <end position="97"/>
    </location>
</feature>
<sequence length="352" mass="39880">MAWWKRFQQNNIHDHLLRAAMAAVGCMFAVFLCNALGLQNASSAGIITLLSLQSTKKETLLTALRRGWAFAMAVAIALVCFSVLGYTLLAFGVYVMFFVFVCRLFALENAIAMCSVLIAHFWLAENMAWGLVWNEALLLLLGAGVGILLNLFLPRQISAIRKGQRQVEEQFRRILLQMAENMADAISGEEICPAYSAPAAEAENILVELEQTLLQVHEQAEAVAGNTLTVDARYYSQYIEMRKNQLAVLRRMQEDISRMRCIPKQAGPIAALLQKIATSFHEYNNSEALLVYVRALHEDFREDELPIERAEFEARAMLFALLGDIEYFLLLKNIFSKSLTWEQKKLFWPDNE</sequence>
<comment type="subcellular location">
    <subcellularLocation>
        <location evidence="1">Cell membrane</location>
        <topology evidence="1">Multi-pass membrane protein</topology>
    </subcellularLocation>
</comment>
<dbReference type="PANTHER" id="PTHR40064">
    <property type="entry name" value="MEMBRANE PROTEIN-RELATED"/>
    <property type="match status" value="1"/>
</dbReference>